<dbReference type="CDD" id="cd00198">
    <property type="entry name" value="vWFA"/>
    <property type="match status" value="1"/>
</dbReference>
<evidence type="ECO:0000256" key="8">
    <source>
        <dbReference type="ARBA" id="ARBA00022833"/>
    </source>
</evidence>
<dbReference type="GO" id="GO:0005576">
    <property type="term" value="C:extracellular region"/>
    <property type="evidence" value="ECO:0007669"/>
    <property type="project" value="UniProtKB-SubCell"/>
</dbReference>
<evidence type="ECO:0000256" key="4">
    <source>
        <dbReference type="ARBA" id="ARBA00022670"/>
    </source>
</evidence>
<keyword evidence="6" id="KW-0732">Signal</keyword>
<reference evidence="16 17" key="1">
    <citation type="submission" date="2019-08" db="EMBL/GenBank/DDBJ databases">
        <authorList>
            <person name="Duncan S."/>
            <person name="Walker A."/>
        </authorList>
    </citation>
    <scope>NUCLEOTIDE SEQUENCE [LARGE SCALE GENOMIC DNA]</scope>
    <source>
        <strain evidence="16 17">T3WBe13</strain>
    </source>
</reference>
<proteinExistence type="inferred from homology"/>
<keyword evidence="4" id="KW-0645">Protease</keyword>
<feature type="compositionally biased region" description="Basic and acidic residues" evidence="12">
    <location>
        <begin position="35"/>
        <end position="51"/>
    </location>
</feature>
<evidence type="ECO:0000313" key="17">
    <source>
        <dbReference type="Proteomes" id="UP000324327"/>
    </source>
</evidence>
<accession>A0A5S4VM92</accession>
<keyword evidence="7" id="KW-0378">Hydrolase</keyword>
<dbReference type="Proteomes" id="UP000324327">
    <property type="component" value="Unassembled WGS sequence"/>
</dbReference>
<evidence type="ECO:0000256" key="7">
    <source>
        <dbReference type="ARBA" id="ARBA00022801"/>
    </source>
</evidence>
<feature type="domain" description="C-type lectin" evidence="14">
    <location>
        <begin position="841"/>
        <end position="949"/>
    </location>
</feature>
<dbReference type="InterPro" id="IPR016187">
    <property type="entry name" value="CTDL_fold"/>
</dbReference>
<dbReference type="SUPFAM" id="SSF56436">
    <property type="entry name" value="C-type lectin-like"/>
    <property type="match status" value="1"/>
</dbReference>
<evidence type="ECO:0000256" key="10">
    <source>
        <dbReference type="ARBA" id="ARBA00023049"/>
    </source>
</evidence>
<dbReference type="SUPFAM" id="SSF55486">
    <property type="entry name" value="Metalloproteases ('zincins'), catalytic domain"/>
    <property type="match status" value="1"/>
</dbReference>
<name>A0A5S4VM92_9FIRM</name>
<keyword evidence="5" id="KW-0479">Metal-binding</keyword>
<feature type="compositionally biased region" description="Basic residues" evidence="12">
    <location>
        <begin position="82"/>
        <end position="102"/>
    </location>
</feature>
<feature type="active site" description="Proton donor" evidence="11">
    <location>
        <position position="637"/>
    </location>
</feature>
<keyword evidence="13" id="KW-0472">Membrane</keyword>
<dbReference type="Pfam" id="PF01447">
    <property type="entry name" value="Peptidase_M4"/>
    <property type="match status" value="1"/>
</dbReference>
<feature type="active site" evidence="11">
    <location>
        <position position="543"/>
    </location>
</feature>
<dbReference type="CDD" id="cd00037">
    <property type="entry name" value="CLECT"/>
    <property type="match status" value="1"/>
</dbReference>
<dbReference type="InterPro" id="IPR036465">
    <property type="entry name" value="vWFA_dom_sf"/>
</dbReference>
<dbReference type="Gene3D" id="3.40.50.410">
    <property type="entry name" value="von Willebrand factor, type A domain"/>
    <property type="match status" value="1"/>
</dbReference>
<dbReference type="Pfam" id="PF00059">
    <property type="entry name" value="Lectin_C"/>
    <property type="match status" value="1"/>
</dbReference>
<evidence type="ECO:0000256" key="9">
    <source>
        <dbReference type="ARBA" id="ARBA00022837"/>
    </source>
</evidence>
<dbReference type="Pfam" id="PF00092">
    <property type="entry name" value="VWA"/>
    <property type="match status" value="1"/>
</dbReference>
<dbReference type="PANTHER" id="PTHR33794">
    <property type="entry name" value="BACILLOLYSIN"/>
    <property type="match status" value="1"/>
</dbReference>
<dbReference type="InterPro" id="IPR016186">
    <property type="entry name" value="C-type_lectin-like/link_sf"/>
</dbReference>
<dbReference type="SMART" id="SM00034">
    <property type="entry name" value="CLECT"/>
    <property type="match status" value="1"/>
</dbReference>
<dbReference type="Gene3D" id="1.10.390.10">
    <property type="entry name" value="Neutral Protease Domain 2"/>
    <property type="match status" value="1"/>
</dbReference>
<comment type="subcellular location">
    <subcellularLocation>
        <location evidence="1">Secreted</location>
    </subcellularLocation>
</comment>
<evidence type="ECO:0000259" key="15">
    <source>
        <dbReference type="PROSITE" id="PS50234"/>
    </source>
</evidence>
<keyword evidence="9" id="KW-0106">Calcium</keyword>
<dbReference type="Pfam" id="PF02868">
    <property type="entry name" value="Peptidase_M4_C"/>
    <property type="match status" value="1"/>
</dbReference>
<keyword evidence="3" id="KW-0964">Secreted</keyword>
<dbReference type="EMBL" id="VSTF01000005">
    <property type="protein sequence ID" value="TYL60349.1"/>
    <property type="molecule type" value="Genomic_DNA"/>
</dbReference>
<evidence type="ECO:0000256" key="2">
    <source>
        <dbReference type="ARBA" id="ARBA00009388"/>
    </source>
</evidence>
<evidence type="ECO:0000256" key="3">
    <source>
        <dbReference type="ARBA" id="ARBA00022525"/>
    </source>
</evidence>
<dbReference type="SMART" id="SM00327">
    <property type="entry name" value="VWA"/>
    <property type="match status" value="1"/>
</dbReference>
<keyword evidence="10" id="KW-0482">Metalloprotease</keyword>
<dbReference type="PROSITE" id="PS50234">
    <property type="entry name" value="VWFA"/>
    <property type="match status" value="1"/>
</dbReference>
<dbReference type="GO" id="GO:0006508">
    <property type="term" value="P:proteolysis"/>
    <property type="evidence" value="ECO:0007669"/>
    <property type="project" value="UniProtKB-KW"/>
</dbReference>
<feature type="domain" description="VWFA" evidence="15">
    <location>
        <begin position="982"/>
        <end position="1156"/>
    </location>
</feature>
<dbReference type="InterPro" id="IPR011096">
    <property type="entry name" value="FTP_domain"/>
</dbReference>
<dbReference type="PANTHER" id="PTHR33794:SF3">
    <property type="entry name" value="NEUTRAL PROTEASE B"/>
    <property type="match status" value="1"/>
</dbReference>
<dbReference type="GO" id="GO:0046872">
    <property type="term" value="F:metal ion binding"/>
    <property type="evidence" value="ECO:0007669"/>
    <property type="project" value="UniProtKB-KW"/>
</dbReference>
<dbReference type="InterPro" id="IPR023612">
    <property type="entry name" value="Peptidase_M4"/>
</dbReference>
<dbReference type="Gene3D" id="3.10.100.10">
    <property type="entry name" value="Mannose-Binding Protein A, subunit A"/>
    <property type="match status" value="1"/>
</dbReference>
<dbReference type="InterPro" id="IPR001570">
    <property type="entry name" value="Peptidase_M4_C_domain"/>
</dbReference>
<keyword evidence="8" id="KW-0862">Zinc</keyword>
<dbReference type="GO" id="GO:0004222">
    <property type="term" value="F:metalloendopeptidase activity"/>
    <property type="evidence" value="ECO:0007669"/>
    <property type="project" value="InterPro"/>
</dbReference>
<dbReference type="Pfam" id="PF07504">
    <property type="entry name" value="FTP"/>
    <property type="match status" value="1"/>
</dbReference>
<dbReference type="InterPro" id="IPR050728">
    <property type="entry name" value="Zinc_Metalloprotease_M4"/>
</dbReference>
<dbReference type="Gene3D" id="3.10.450.490">
    <property type="match status" value="1"/>
</dbReference>
<gene>
    <name evidence="16" type="ORF">FYL31_06275</name>
</gene>
<feature type="region of interest" description="Disordered" evidence="12">
    <location>
        <begin position="33"/>
        <end position="105"/>
    </location>
</feature>
<feature type="transmembrane region" description="Helical" evidence="13">
    <location>
        <begin position="1309"/>
        <end position="1331"/>
    </location>
</feature>
<keyword evidence="13" id="KW-0812">Transmembrane</keyword>
<dbReference type="Gene3D" id="3.10.170.10">
    <property type="match status" value="1"/>
</dbReference>
<dbReference type="PRINTS" id="PR00730">
    <property type="entry name" value="THERMOLYSIN"/>
</dbReference>
<dbReference type="PROSITE" id="PS50041">
    <property type="entry name" value="C_TYPE_LECTIN_2"/>
    <property type="match status" value="1"/>
</dbReference>
<feature type="compositionally biased region" description="Basic and acidic residues" evidence="12">
    <location>
        <begin position="63"/>
        <end position="81"/>
    </location>
</feature>
<dbReference type="InterPro" id="IPR002035">
    <property type="entry name" value="VWF_A"/>
</dbReference>
<dbReference type="InterPro" id="IPR027268">
    <property type="entry name" value="Peptidase_M4/M1_CTD_sf"/>
</dbReference>
<dbReference type="RefSeq" id="WP_148872195.1">
    <property type="nucleotide sequence ID" value="NZ_VSTF01000005.1"/>
</dbReference>
<evidence type="ECO:0000256" key="5">
    <source>
        <dbReference type="ARBA" id="ARBA00022723"/>
    </source>
</evidence>
<evidence type="ECO:0000259" key="14">
    <source>
        <dbReference type="PROSITE" id="PS50041"/>
    </source>
</evidence>
<comment type="caution">
    <text evidence="16">The sequence shown here is derived from an EMBL/GenBank/DDBJ whole genome shotgun (WGS) entry which is preliminary data.</text>
</comment>
<evidence type="ECO:0000256" key="11">
    <source>
        <dbReference type="PIRSR" id="PIRSR623612-1"/>
    </source>
</evidence>
<dbReference type="SUPFAM" id="SSF53300">
    <property type="entry name" value="vWA-like"/>
    <property type="match status" value="1"/>
</dbReference>
<evidence type="ECO:0000256" key="13">
    <source>
        <dbReference type="SAM" id="Phobius"/>
    </source>
</evidence>
<evidence type="ECO:0000256" key="1">
    <source>
        <dbReference type="ARBA" id="ARBA00004613"/>
    </source>
</evidence>
<protein>
    <submittedName>
        <fullName evidence="16">VWA domain-containing protein</fullName>
    </submittedName>
</protein>
<dbReference type="InterPro" id="IPR001304">
    <property type="entry name" value="C-type_lectin-like"/>
</dbReference>
<sequence>MAKFCGKCGSELDETTGLCPNCNKEQLFTSNTAVDDEKTLQHSSDKGKNTEEVQVSAVEDNDYDAKPAESTESREVPLSKKEIKKQHKKDKKEAKKTKKREKRANWSTGKKIRRFFGKCVLILLLLAMVLGIGASVLVYFDIVDVPVISLIMDKTGIKSIPDVNSGRIQLEGKFTDIKVIDSDSAIAAAQEAAENCGLGSAGKELSVANINTVDGVTYYRLQQNYEGIPVYGRTFIVESDDLGNTQSLVTNGINIGEIDISKTIPLDDAKLIIRDYLKKTYKSDDISVFNNYTQTIYSFSNDLYSYSYKFYAMLSNELYEVFLDVNQRSVVACFSANMTQTVTGTGTDISGTKQSFDASKYSDTLYTMEDSGRNIRIYDADNRKVSIGDDFIYVVDSKNNTYKLNESKWTDKNGNTVTVEDDNGSLKQGDWKVIDSAGKVLDEHAYYVVDIYGQDTKLKPVESNSASFTNSDAVTLMIEAQKTYDFFLEKFGRRGFNNDNGSMSLVANNTKGAYSSGIAQYNPAAMLAFGTDNELSTELVAHEYMHSVERAISGMLYAGESGAIMEAYSDLFGEILEDYNDGNLDGSCDWVHHAGEEFGYKHSRSLSNPKDTDNPSKVGEETRPFWLRFLIEKNEVHHCSTIISHAAYIMTTNKGNGTPLNMSEMMKLWYRTLMTLPTNCTFSDLRESMILTANNMKFSAEKVSRVESAFSMAGIENSGQSGKYSTDIQISVVDKNGEPYSEYSVNIVGKKDLPLWFTEEYNANYDGDKDPLPIHLDKGDYTVLVTDKIDSSKKYSKSITVHEKAEGNMLRFATDFGVTKEEGTKKGDFNLSDVPTDAVQYKGHYYYLYSGGIASSYDEAAQYCESKGGYLATLTSKEENDFVYSYITQQGCESAYFGLSDAERAGSWEWINGEPFSYSNWHSGEPNSENSNENYALLYYKFTDGTWNDGDFGGSTVDGGNAFICEWGDYSIEQHEVSGERNVVLTLDVSGSMSGTPLEETKKASSKFINTVLEQDASIGVVTYDDESYMASNFSTDKASLQSIVSGLYDGGGTNIEAGLRNAQSMLERTNAKKKIIVLMSDGEPNDGLVDEELIEYAAEIKKTGTIIYTIGFFESLSEKSYAQYLMEQIASDGCHYEVADADQLKFFFEDMADQINGQKYIYVRIACPVDVSVSYDGETLDSSEKNLNARTSFGTLTFEENSEKLEAGTDDRVKVLRLKEGTDYDLKIVGTGHGIMNYTIGFMDENGEYSDLRKFKNIKITRKTRIDTGASNSDSSILNIDEDGDGKYDIRLKAEANGYGEEITTSNWIIYVIIGAVAFVMLDIIAIVIYTKKKKRKGE</sequence>
<reference evidence="16 17" key="2">
    <citation type="submission" date="2019-09" db="EMBL/GenBank/DDBJ databases">
        <title>Strain-level analysis of Eubacterium rectale using genomes from metagenomes.</title>
        <authorList>
            <person name="Karcher N."/>
            <person name="Segata N."/>
        </authorList>
    </citation>
    <scope>NUCLEOTIDE SEQUENCE [LARGE SCALE GENOMIC DNA]</scope>
    <source>
        <strain evidence="16 17">T3WBe13</strain>
    </source>
</reference>
<organism evidence="16 17">
    <name type="scientific">Agathobacter rectalis</name>
    <dbReference type="NCBI Taxonomy" id="39491"/>
    <lineage>
        <taxon>Bacteria</taxon>
        <taxon>Bacillati</taxon>
        <taxon>Bacillota</taxon>
        <taxon>Clostridia</taxon>
        <taxon>Lachnospirales</taxon>
        <taxon>Lachnospiraceae</taxon>
        <taxon>Agathobacter</taxon>
    </lineage>
</organism>
<dbReference type="InterPro" id="IPR013856">
    <property type="entry name" value="Peptidase_M4_domain"/>
</dbReference>
<evidence type="ECO:0000256" key="12">
    <source>
        <dbReference type="SAM" id="MobiDB-lite"/>
    </source>
</evidence>
<evidence type="ECO:0000313" key="16">
    <source>
        <dbReference type="EMBL" id="TYL60349.1"/>
    </source>
</evidence>
<keyword evidence="13" id="KW-1133">Transmembrane helix</keyword>
<comment type="similarity">
    <text evidence="2">Belongs to the peptidase M4 family.</text>
</comment>
<evidence type="ECO:0000256" key="6">
    <source>
        <dbReference type="ARBA" id="ARBA00022729"/>
    </source>
</evidence>
<feature type="transmembrane region" description="Helical" evidence="13">
    <location>
        <begin position="120"/>
        <end position="140"/>
    </location>
</feature>